<dbReference type="Pfam" id="PF12698">
    <property type="entry name" value="ABC2_membrane_3"/>
    <property type="match status" value="1"/>
</dbReference>
<feature type="transmembrane region" description="Helical" evidence="5">
    <location>
        <begin position="498"/>
        <end position="521"/>
    </location>
</feature>
<feature type="transmembrane region" description="Helical" evidence="5">
    <location>
        <begin position="227"/>
        <end position="246"/>
    </location>
</feature>
<dbReference type="SUPFAM" id="SSF52540">
    <property type="entry name" value="P-loop containing nucleoside triphosphate hydrolases"/>
    <property type="match status" value="1"/>
</dbReference>
<gene>
    <name evidence="7" type="ORF">DSTB1V02_LOCUS11957</name>
</gene>
<evidence type="ECO:0000256" key="3">
    <source>
        <dbReference type="ARBA" id="ARBA00022989"/>
    </source>
</evidence>
<dbReference type="OrthoDB" id="10255969at2759"/>
<protein>
    <recommendedName>
        <fullName evidence="6">ABC-2 type transporter transmembrane domain-containing protein</fullName>
    </recommendedName>
</protein>
<feature type="transmembrane region" description="Helical" evidence="5">
    <location>
        <begin position="461"/>
        <end position="486"/>
    </location>
</feature>
<dbReference type="GO" id="GO:0016020">
    <property type="term" value="C:membrane"/>
    <property type="evidence" value="ECO:0007669"/>
    <property type="project" value="UniProtKB-SubCell"/>
</dbReference>
<evidence type="ECO:0000313" key="7">
    <source>
        <dbReference type="EMBL" id="CAD7252199.1"/>
    </source>
</evidence>
<sequence>MSPNHYTSLQVVILDEPTSGLDREARRIICDILQEEKRDRTILLTTHDMEEADVLGDRIAIMAHGRLQCFGSSMFLKKHYGSGYTLKVTRTPDFQEQEVLSLLQKSCPEAELKSSPGSEASYRLPSSMAQVFPFVLETLEKSKAQLGIGSFCISVTTLEDVFLRVGEGADADGGIKQSRTGHTDIHHASTSRLIAMYGKKRSISLFVLQFKALLTKKLIYISRKWKLMIVLAIILLGLALGAQFFVKAFTASNPMFNTLDMKVDIYGNTFVPYEVLPGLDDKLMKCFLDGLPGISSPETSMGQNFLQYLLKIGTEDWLKYQSQYVIGGSLSRKERMINWTQTFTAFYQTAPLHSSGIAVNHMSDAMAKFILGREHSILAYNQPLPDSFRGTLDDAISSFQEKTSDRLWEGSDESTASALTFATFLCLGMSLFASSFALFPAEENESTAKQLQLMTGVRPEWYWVANLMGDGVVFLVVSAFVVGIMGGVDADDIFADSYGGLGSLVCLLLMYGFAALPFAYVFSFGFKNSGAAFTVHALVNTFLGASLLTVGLLYEYDSRTFPGIRKALGSGFPLIVKAPGSLFPLFGFGHGIVNLIHLANNNGRCEAIGYNVRSFLCSTPNLTEYATLSVCCGEEKNIPPLPRGGFGIRWTSLLVEIKQGGRPPGSKSTVEERDA</sequence>
<dbReference type="GO" id="GO:0005319">
    <property type="term" value="F:lipid transporter activity"/>
    <property type="evidence" value="ECO:0007669"/>
    <property type="project" value="TreeGrafter"/>
</dbReference>
<organism evidence="7">
    <name type="scientific">Darwinula stevensoni</name>
    <dbReference type="NCBI Taxonomy" id="69355"/>
    <lineage>
        <taxon>Eukaryota</taxon>
        <taxon>Metazoa</taxon>
        <taxon>Ecdysozoa</taxon>
        <taxon>Arthropoda</taxon>
        <taxon>Crustacea</taxon>
        <taxon>Oligostraca</taxon>
        <taxon>Ostracoda</taxon>
        <taxon>Podocopa</taxon>
        <taxon>Podocopida</taxon>
        <taxon>Darwinulocopina</taxon>
        <taxon>Darwinuloidea</taxon>
        <taxon>Darwinulidae</taxon>
        <taxon>Darwinula</taxon>
    </lineage>
</organism>
<dbReference type="AlphaFoldDB" id="A0A7R9FRB6"/>
<dbReference type="EMBL" id="CAJPEV010004193">
    <property type="protein sequence ID" value="CAG0901360.1"/>
    <property type="molecule type" value="Genomic_DNA"/>
</dbReference>
<feature type="domain" description="ABC-2 type transporter transmembrane" evidence="6">
    <location>
        <begin position="341"/>
        <end position="600"/>
    </location>
</feature>
<evidence type="ECO:0000256" key="1">
    <source>
        <dbReference type="ARBA" id="ARBA00004141"/>
    </source>
</evidence>
<dbReference type="PANTHER" id="PTHR19229">
    <property type="entry name" value="ATP-BINDING CASSETTE TRANSPORTER SUBFAMILY A ABCA"/>
    <property type="match status" value="1"/>
</dbReference>
<dbReference type="GO" id="GO:0140359">
    <property type="term" value="F:ABC-type transporter activity"/>
    <property type="evidence" value="ECO:0007669"/>
    <property type="project" value="InterPro"/>
</dbReference>
<keyword evidence="4 5" id="KW-0472">Membrane</keyword>
<feature type="transmembrane region" description="Helical" evidence="5">
    <location>
        <begin position="416"/>
        <end position="441"/>
    </location>
</feature>
<evidence type="ECO:0000313" key="8">
    <source>
        <dbReference type="Proteomes" id="UP000677054"/>
    </source>
</evidence>
<dbReference type="InterPro" id="IPR027417">
    <property type="entry name" value="P-loop_NTPase"/>
</dbReference>
<evidence type="ECO:0000259" key="6">
    <source>
        <dbReference type="Pfam" id="PF12698"/>
    </source>
</evidence>
<keyword evidence="2 5" id="KW-0812">Transmembrane</keyword>
<name>A0A7R9FRB6_9CRUS</name>
<accession>A0A7R9FRB6</accession>
<reference evidence="7" key="1">
    <citation type="submission" date="2020-11" db="EMBL/GenBank/DDBJ databases">
        <authorList>
            <person name="Tran Van P."/>
        </authorList>
    </citation>
    <scope>NUCLEOTIDE SEQUENCE</scope>
</reference>
<evidence type="ECO:0000256" key="4">
    <source>
        <dbReference type="ARBA" id="ARBA00023136"/>
    </source>
</evidence>
<proteinExistence type="predicted"/>
<comment type="subcellular location">
    <subcellularLocation>
        <location evidence="1">Membrane</location>
        <topology evidence="1">Multi-pass membrane protein</topology>
    </subcellularLocation>
</comment>
<evidence type="ECO:0000256" key="5">
    <source>
        <dbReference type="SAM" id="Phobius"/>
    </source>
</evidence>
<feature type="transmembrane region" description="Helical" evidence="5">
    <location>
        <begin position="533"/>
        <end position="556"/>
    </location>
</feature>
<dbReference type="Gene3D" id="3.40.50.300">
    <property type="entry name" value="P-loop containing nucleotide triphosphate hydrolases"/>
    <property type="match status" value="1"/>
</dbReference>
<evidence type="ECO:0000256" key="2">
    <source>
        <dbReference type="ARBA" id="ARBA00022692"/>
    </source>
</evidence>
<dbReference type="EMBL" id="LR903710">
    <property type="protein sequence ID" value="CAD7252199.1"/>
    <property type="molecule type" value="Genomic_DNA"/>
</dbReference>
<keyword evidence="8" id="KW-1185">Reference proteome</keyword>
<dbReference type="PANTHER" id="PTHR19229:SF250">
    <property type="entry name" value="ABC TRANSPORTER DOMAIN-CONTAINING PROTEIN-RELATED"/>
    <property type="match status" value="1"/>
</dbReference>
<dbReference type="InterPro" id="IPR026082">
    <property type="entry name" value="ABCA"/>
</dbReference>
<keyword evidence="3 5" id="KW-1133">Transmembrane helix</keyword>
<dbReference type="Proteomes" id="UP000677054">
    <property type="component" value="Unassembled WGS sequence"/>
</dbReference>
<dbReference type="InterPro" id="IPR013525">
    <property type="entry name" value="ABC2_TM"/>
</dbReference>